<protein>
    <recommendedName>
        <fullName evidence="1">BT4734-like N-terminal domain-containing protein</fullName>
    </recommendedName>
</protein>
<reference evidence="2" key="1">
    <citation type="submission" date="2022-09" db="EMBL/GenBank/DDBJ databases">
        <authorList>
            <person name="Yuan C."/>
            <person name="Ke Z."/>
        </authorList>
    </citation>
    <scope>NUCLEOTIDE SEQUENCE</scope>
    <source>
        <strain evidence="2">LB-8</strain>
    </source>
</reference>
<reference evidence="2" key="2">
    <citation type="submission" date="2023-04" db="EMBL/GenBank/DDBJ databases">
        <title>Paracnuella aquatica gen. nov., sp. nov., a member of the family Chitinophagaceae isolated from a hot spring.</title>
        <authorList>
            <person name="Wang C."/>
        </authorList>
    </citation>
    <scope>NUCLEOTIDE SEQUENCE</scope>
    <source>
        <strain evidence="2">LB-8</strain>
    </source>
</reference>
<organism evidence="2 3">
    <name type="scientific">Paraflavisolibacter caeni</name>
    <dbReference type="NCBI Taxonomy" id="2982496"/>
    <lineage>
        <taxon>Bacteria</taxon>
        <taxon>Pseudomonadati</taxon>
        <taxon>Bacteroidota</taxon>
        <taxon>Chitinophagia</taxon>
        <taxon>Chitinophagales</taxon>
        <taxon>Chitinophagaceae</taxon>
        <taxon>Paraflavisolibacter</taxon>
    </lineage>
</organism>
<gene>
    <name evidence="2" type="ORF">OCK74_03535</name>
</gene>
<evidence type="ECO:0000259" key="1">
    <source>
        <dbReference type="Pfam" id="PF08800"/>
    </source>
</evidence>
<dbReference type="Proteomes" id="UP001155483">
    <property type="component" value="Unassembled WGS sequence"/>
</dbReference>
<dbReference type="EMBL" id="JAOTIF010000001">
    <property type="protein sequence ID" value="MCU7548167.1"/>
    <property type="molecule type" value="Genomic_DNA"/>
</dbReference>
<feature type="domain" description="BT4734-like N-terminal" evidence="1">
    <location>
        <begin position="221"/>
        <end position="337"/>
    </location>
</feature>
<dbReference type="Pfam" id="PF08800">
    <property type="entry name" value="BT4734-like_N"/>
    <property type="match status" value="1"/>
</dbReference>
<dbReference type="RefSeq" id="WP_279295611.1">
    <property type="nucleotide sequence ID" value="NZ_JAOTIF010000001.1"/>
</dbReference>
<dbReference type="InterPro" id="IPR014907">
    <property type="entry name" value="BT4734-like_N"/>
</dbReference>
<sequence length="344" mass="39615">MEQNKDIIITRKDILDLTYYGMKVYAHILHHYYPKDETVLVLKGKKCKPAKNPFNGDEHTLMVYLRKDMAMHYDTAVQSFAGNVFAFAAQHYQLKGAALLERIDEDMELGIGKKQVERQTKKANGQKLQHPQLPQNPQIPISSLTHFCHHPQNPTDMKSRKVYKVRSPQFSYFRKPIQNTVPLGYGSLVDIYKVITSTQFENVTQKLRAITDKEKARKFKEKNFDYVTFSGIFSSRENNALVIHSGLFTVDFDHVPDVEGLKRLLLKDPYFVTEMLFVSPSGDGLKWIIPINTNKTSHQEWAQSIGAYLFKTYGLKMDPSGKDVARACFLPYDPNAYINPKYLH</sequence>
<dbReference type="AlphaFoldDB" id="A0A9X3BGQ3"/>
<comment type="caution">
    <text evidence="2">The sequence shown here is derived from an EMBL/GenBank/DDBJ whole genome shotgun (WGS) entry which is preliminary data.</text>
</comment>
<evidence type="ECO:0000313" key="3">
    <source>
        <dbReference type="Proteomes" id="UP001155483"/>
    </source>
</evidence>
<evidence type="ECO:0000313" key="2">
    <source>
        <dbReference type="EMBL" id="MCU7548167.1"/>
    </source>
</evidence>
<accession>A0A9X3BGQ3</accession>
<proteinExistence type="predicted"/>
<keyword evidence="3" id="KW-1185">Reference proteome</keyword>
<name>A0A9X3BGQ3_9BACT</name>